<dbReference type="SUPFAM" id="SSF56112">
    <property type="entry name" value="Protein kinase-like (PK-like)"/>
    <property type="match status" value="1"/>
</dbReference>
<dbReference type="PROSITE" id="PS50011">
    <property type="entry name" value="PROTEIN_KINASE_DOM"/>
    <property type="match status" value="1"/>
</dbReference>
<dbReference type="Gene3D" id="1.10.510.10">
    <property type="entry name" value="Transferase(Phosphotransferase) domain 1"/>
    <property type="match status" value="1"/>
</dbReference>
<dbReference type="AlphaFoldDB" id="A0A2J5HTC8"/>
<sequence length="545" mass="61296">MTDPISIAGLALAVGGTITACLKYGRQLIKLCHDSRHLESGIVEIVLTIEGIWLKTETQLQSLRSIWSSLRSELQVHYTDALDNLKIKLLAAIKSVDAFCDVTEVSASTHKKLRAPFLHKHLKQAVSDLEGWQRRFDPSWYLITRITEPKVDARLKISDEAQEEMDPSMVRLSRMRETIRQISFSDNTDTTGSIFKDASLIQTSRILIPGTTISLASYRGMNQPILLDRTRYPATPTARTAKAYIRDLARLLANVDPETFSLFRCDGVIELSESPNSSQFEFIFPIPQGLSNPRTLRSLLLERPTCSLSQRVRLAKQLARSVMFVHAMGFVHKGIRPETVLIFTEENTSQQTKPEPAKAYTNASLGPSYLVGFERTRRADGPTDMHGDREWARNLYRHPQRQGLWPEDLYSMQHDIYSLGVCLLEIALWQSFVRPQSPSSPESAESTVPWEDLDIAHALEDKDPKRGGFTIKTALTELADGRLPALVGDVYTEVVLTCLGCLDSGEENVFGTERDLRVRLRDEDGVVVGVRFAENVLLRIEDICV</sequence>
<protein>
    <recommendedName>
        <fullName evidence="1">Protein kinase domain-containing protein</fullName>
    </recommendedName>
</protein>
<dbReference type="GO" id="GO:0005524">
    <property type="term" value="F:ATP binding"/>
    <property type="evidence" value="ECO:0007669"/>
    <property type="project" value="InterPro"/>
</dbReference>
<dbReference type="InterPro" id="IPR000719">
    <property type="entry name" value="Prot_kinase_dom"/>
</dbReference>
<accession>A0A2J5HTC8</accession>
<proteinExistence type="predicted"/>
<dbReference type="InterPro" id="IPR011009">
    <property type="entry name" value="Kinase-like_dom_sf"/>
</dbReference>
<dbReference type="EMBL" id="KZ559546">
    <property type="protein sequence ID" value="PLN80543.1"/>
    <property type="molecule type" value="Genomic_DNA"/>
</dbReference>
<dbReference type="OrthoDB" id="1911848at2759"/>
<reference evidence="3" key="1">
    <citation type="submission" date="2017-12" db="EMBL/GenBank/DDBJ databases">
        <authorList>
            <consortium name="DOE Joint Genome Institute"/>
            <person name="Mondo S.J."/>
            <person name="Kjaerbolling I."/>
            <person name="Vesth T.C."/>
            <person name="Frisvad J.C."/>
            <person name="Nybo J.L."/>
            <person name="Theobald S."/>
            <person name="Kuo A."/>
            <person name="Bowyer P."/>
            <person name="Matsuda Y."/>
            <person name="Lyhne E.K."/>
            <person name="Kogle M.E."/>
            <person name="Clum A."/>
            <person name="Lipzen A."/>
            <person name="Salamov A."/>
            <person name="Ngan C.Y."/>
            <person name="Daum C."/>
            <person name="Chiniquy J."/>
            <person name="Barry K."/>
            <person name="LaButti K."/>
            <person name="Haridas S."/>
            <person name="Simmons B.A."/>
            <person name="Magnuson J.K."/>
            <person name="Mortensen U.H."/>
            <person name="Larsen T.O."/>
            <person name="Grigoriev I.V."/>
            <person name="Baker S.E."/>
            <person name="Andersen M.R."/>
            <person name="Nordberg H.P."/>
            <person name="Cantor M.N."/>
            <person name="Hua S.X."/>
        </authorList>
    </citation>
    <scope>NUCLEOTIDE SEQUENCE [LARGE SCALE GENOMIC DNA]</scope>
    <source>
        <strain evidence="3">IBT 19404</strain>
    </source>
</reference>
<evidence type="ECO:0000313" key="2">
    <source>
        <dbReference type="EMBL" id="PLN80543.1"/>
    </source>
</evidence>
<dbReference type="PANTHER" id="PTHR37542">
    <property type="entry name" value="HELO DOMAIN-CONTAINING PROTEIN-RELATED"/>
    <property type="match status" value="1"/>
</dbReference>
<organism evidence="2 3">
    <name type="scientific">Aspergillus taichungensis</name>
    <dbReference type="NCBI Taxonomy" id="482145"/>
    <lineage>
        <taxon>Eukaryota</taxon>
        <taxon>Fungi</taxon>
        <taxon>Dikarya</taxon>
        <taxon>Ascomycota</taxon>
        <taxon>Pezizomycotina</taxon>
        <taxon>Eurotiomycetes</taxon>
        <taxon>Eurotiomycetidae</taxon>
        <taxon>Eurotiales</taxon>
        <taxon>Aspergillaceae</taxon>
        <taxon>Aspergillus</taxon>
        <taxon>Aspergillus subgen. Circumdati</taxon>
    </lineage>
</organism>
<dbReference type="PANTHER" id="PTHR37542:SF1">
    <property type="entry name" value="PRION-INHIBITION AND PROPAGATION HELO DOMAIN-CONTAINING PROTEIN"/>
    <property type="match status" value="1"/>
</dbReference>
<dbReference type="Proteomes" id="UP000235023">
    <property type="component" value="Unassembled WGS sequence"/>
</dbReference>
<evidence type="ECO:0000313" key="3">
    <source>
        <dbReference type="Proteomes" id="UP000235023"/>
    </source>
</evidence>
<dbReference type="GO" id="GO:0004672">
    <property type="term" value="F:protein kinase activity"/>
    <property type="evidence" value="ECO:0007669"/>
    <property type="project" value="InterPro"/>
</dbReference>
<name>A0A2J5HTC8_9EURO</name>
<gene>
    <name evidence="2" type="ORF">BDW42DRAFT_170631</name>
</gene>
<evidence type="ECO:0000259" key="1">
    <source>
        <dbReference type="PROSITE" id="PS50011"/>
    </source>
</evidence>
<feature type="domain" description="Protein kinase" evidence="1">
    <location>
        <begin position="201"/>
        <end position="545"/>
    </location>
</feature>
<keyword evidence="3" id="KW-1185">Reference proteome</keyword>